<dbReference type="GeneID" id="54416863"/>
<dbReference type="Pfam" id="PF06985">
    <property type="entry name" value="HET"/>
    <property type="match status" value="1"/>
</dbReference>
<dbReference type="AlphaFoldDB" id="A0A6G1G5C5"/>
<reference evidence="4" key="3">
    <citation type="submission" date="2025-04" db="UniProtKB">
        <authorList>
            <consortium name="RefSeq"/>
        </authorList>
    </citation>
    <scope>IDENTIFICATION</scope>
    <source>
        <strain evidence="4">CBS 781.70</strain>
    </source>
</reference>
<evidence type="ECO:0000313" key="2">
    <source>
        <dbReference type="EMBL" id="KAF1813136.1"/>
    </source>
</evidence>
<dbReference type="EMBL" id="ML975155">
    <property type="protein sequence ID" value="KAF1813136.1"/>
    <property type="molecule type" value="Genomic_DNA"/>
</dbReference>
<gene>
    <name evidence="2 4" type="ORF">P152DRAFT_395206</name>
</gene>
<evidence type="ECO:0000313" key="4">
    <source>
        <dbReference type="RefSeq" id="XP_033534767.1"/>
    </source>
</evidence>
<dbReference type="OrthoDB" id="3486565at2759"/>
<reference evidence="2 4" key="1">
    <citation type="submission" date="2020-01" db="EMBL/GenBank/DDBJ databases">
        <authorList>
            <consortium name="DOE Joint Genome Institute"/>
            <person name="Haridas S."/>
            <person name="Albert R."/>
            <person name="Binder M."/>
            <person name="Bloem J."/>
            <person name="Labutti K."/>
            <person name="Salamov A."/>
            <person name="Andreopoulos B."/>
            <person name="Baker S.E."/>
            <person name="Barry K."/>
            <person name="Bills G."/>
            <person name="Bluhm B.H."/>
            <person name="Cannon C."/>
            <person name="Castanera R."/>
            <person name="Culley D.E."/>
            <person name="Daum C."/>
            <person name="Ezra D."/>
            <person name="Gonzalez J.B."/>
            <person name="Henrissat B."/>
            <person name="Kuo A."/>
            <person name="Liang C."/>
            <person name="Lipzen A."/>
            <person name="Lutzoni F."/>
            <person name="Magnuson J."/>
            <person name="Mondo S."/>
            <person name="Nolan M."/>
            <person name="Ohm R."/>
            <person name="Pangilinan J."/>
            <person name="Park H.-J."/>
            <person name="Ramirez L."/>
            <person name="Alfaro M."/>
            <person name="Sun H."/>
            <person name="Tritt A."/>
            <person name="Yoshinaga Y."/>
            <person name="Zwiers L.-H."/>
            <person name="Turgeon B.G."/>
            <person name="Goodwin S.B."/>
            <person name="Spatafora J.W."/>
            <person name="Crous P.W."/>
            <person name="Grigoriev I.V."/>
        </authorList>
    </citation>
    <scope>NUCLEOTIDE SEQUENCE</scope>
    <source>
        <strain evidence="2 4">CBS 781.70</strain>
    </source>
</reference>
<dbReference type="PANTHER" id="PTHR33112">
    <property type="entry name" value="DOMAIN PROTEIN, PUTATIVE-RELATED"/>
    <property type="match status" value="1"/>
</dbReference>
<evidence type="ECO:0000313" key="3">
    <source>
        <dbReference type="Proteomes" id="UP000504638"/>
    </source>
</evidence>
<reference evidence="4" key="2">
    <citation type="submission" date="2020-04" db="EMBL/GenBank/DDBJ databases">
        <authorList>
            <consortium name="NCBI Genome Project"/>
        </authorList>
    </citation>
    <scope>NUCLEOTIDE SEQUENCE</scope>
    <source>
        <strain evidence="4">CBS 781.70</strain>
    </source>
</reference>
<organism evidence="2">
    <name type="scientific">Eremomyces bilateralis CBS 781.70</name>
    <dbReference type="NCBI Taxonomy" id="1392243"/>
    <lineage>
        <taxon>Eukaryota</taxon>
        <taxon>Fungi</taxon>
        <taxon>Dikarya</taxon>
        <taxon>Ascomycota</taxon>
        <taxon>Pezizomycotina</taxon>
        <taxon>Dothideomycetes</taxon>
        <taxon>Dothideomycetes incertae sedis</taxon>
        <taxon>Eremomycetales</taxon>
        <taxon>Eremomycetaceae</taxon>
        <taxon>Eremomyces</taxon>
    </lineage>
</organism>
<dbReference type="PANTHER" id="PTHR33112:SF9">
    <property type="entry name" value="HETEROKARYON INCOMPATIBILITY DOMAIN-CONTAINING PROTEIN"/>
    <property type="match status" value="1"/>
</dbReference>
<dbReference type="InterPro" id="IPR010730">
    <property type="entry name" value="HET"/>
</dbReference>
<feature type="non-terminal residue" evidence="2">
    <location>
        <position position="376"/>
    </location>
</feature>
<name>A0A6G1G5C5_9PEZI</name>
<evidence type="ECO:0000259" key="1">
    <source>
        <dbReference type="Pfam" id="PF06985"/>
    </source>
</evidence>
<protein>
    <submittedName>
        <fullName evidence="2 4">HET-domain-containing protein</fullName>
    </submittedName>
</protein>
<proteinExistence type="predicted"/>
<sequence>MFLTASIKNKPDELLRGARVYLKIDTKYDNDQGAWFDQGPQSSLKGFRPASTASSDISGIVPKWMDECIKSHKRCNSSHKGFRPTRIIDVGAPNEQMVRVGPTAHLPAKLPFKYAALSYCWGSNSCIGLTSANTASLNSGIAVHKLPKTIQHVIHVTRSLGLRWLWVDSLCILQNSNEEKTHQITSNEFDSMFEVYKNCFLCIAALGSSDNEGGGESVVALPHWTTNLNGGFAKDAVDPDWALHRRGWVLQERLLPPRTLLFGSYLEWECHEMVRDEFGPIPVISRFLGPLEPSPDEVYDHWRQILRCYTRSSLTLKSDREFAIAGVISAVERRMSWRNIAGLWEPYLVHELLWERLPESDSVETGISPSWPWISI</sequence>
<dbReference type="RefSeq" id="XP_033534767.1">
    <property type="nucleotide sequence ID" value="XM_033676293.1"/>
</dbReference>
<dbReference type="Proteomes" id="UP000504638">
    <property type="component" value="Unplaced"/>
</dbReference>
<keyword evidence="3" id="KW-1185">Reference proteome</keyword>
<accession>A0A6G1G5C5</accession>
<feature type="domain" description="Heterokaryon incompatibility" evidence="1">
    <location>
        <begin position="114"/>
        <end position="225"/>
    </location>
</feature>